<keyword evidence="2" id="KW-1185">Reference proteome</keyword>
<dbReference type="Proteomes" id="UP001249760">
    <property type="component" value="Unassembled WGS sequence"/>
</dbReference>
<comment type="caution">
    <text evidence="1">The sequence shown here is derived from an EMBL/GenBank/DDBJ whole genome shotgun (WGS) entry which is preliminary data.</text>
</comment>
<dbReference type="RefSeq" id="WP_337657381.1">
    <property type="nucleotide sequence ID" value="NZ_JASKMA010000017.1"/>
</dbReference>
<dbReference type="SUPFAM" id="SSF55144">
    <property type="entry name" value="LigT-like"/>
    <property type="match status" value="1"/>
</dbReference>
<protein>
    <submittedName>
        <fullName evidence="1">2'-5' RNA ligase family protein</fullName>
    </submittedName>
</protein>
<gene>
    <name evidence="1" type="ORF">QNO04_22735</name>
</gene>
<name>A0ABU3JWK8_9ACTN</name>
<dbReference type="EMBL" id="JASKMA010000017">
    <property type="protein sequence ID" value="MDT6986277.1"/>
    <property type="molecule type" value="Genomic_DNA"/>
</dbReference>
<sequence>MPWPHIQLSADPAAFPAHPPADLSDPAVIAAHDQAAFDAVETMVDHWDRPGWTAQTRAYYWMLTFPDSPALADLALRCQQHLAPLGLDPVPDDGLHITLTRVSSAAALPLSRLDDVISAAAPLLPAAFRLRAVPLAGSRGAVRLTVAPWGPVLALHLALSESMASLGLAPRKPTALFRPHLSLAYNNRPRPAGPVVEAVTALRGLPSVELHVREVQLVELRREDRSYRWDVVKSLPLG</sequence>
<evidence type="ECO:0000313" key="2">
    <source>
        <dbReference type="Proteomes" id="UP001249760"/>
    </source>
</evidence>
<reference evidence="1 2" key="1">
    <citation type="submission" date="2023-05" db="EMBL/GenBank/DDBJ databases">
        <title>Streptomyces fuscus sp. nov., a brown-black pigment producing actinomyces isolated from dry sand of Sea duck farm.</title>
        <authorList>
            <person name="Xie J."/>
            <person name="Shen N."/>
        </authorList>
    </citation>
    <scope>NUCLEOTIDE SEQUENCE [LARGE SCALE GENOMIC DNA]</scope>
    <source>
        <strain evidence="1 2">CGMCC 4.1745</strain>
    </source>
</reference>
<dbReference type="InterPro" id="IPR009097">
    <property type="entry name" value="Cyclic_Pdiesterase"/>
</dbReference>
<accession>A0ABU3JWK8</accession>
<keyword evidence="1" id="KW-0436">Ligase</keyword>
<dbReference type="GO" id="GO:0016874">
    <property type="term" value="F:ligase activity"/>
    <property type="evidence" value="ECO:0007669"/>
    <property type="project" value="UniProtKB-KW"/>
</dbReference>
<dbReference type="Pfam" id="PF13563">
    <property type="entry name" value="2_5_RNA_ligase2"/>
    <property type="match status" value="1"/>
</dbReference>
<evidence type="ECO:0000313" key="1">
    <source>
        <dbReference type="EMBL" id="MDT6986277.1"/>
    </source>
</evidence>
<dbReference type="Gene3D" id="3.90.1140.10">
    <property type="entry name" value="Cyclic phosphodiesterase"/>
    <property type="match status" value="1"/>
</dbReference>
<proteinExistence type="predicted"/>
<organism evidence="1 2">
    <name type="scientific">Streptomyces lusitanus</name>
    <dbReference type="NCBI Taxonomy" id="68232"/>
    <lineage>
        <taxon>Bacteria</taxon>
        <taxon>Bacillati</taxon>
        <taxon>Actinomycetota</taxon>
        <taxon>Actinomycetes</taxon>
        <taxon>Kitasatosporales</taxon>
        <taxon>Streptomycetaceae</taxon>
        <taxon>Streptomyces</taxon>
    </lineage>
</organism>